<feature type="non-terminal residue" evidence="3">
    <location>
        <position position="1"/>
    </location>
</feature>
<protein>
    <recommendedName>
        <fullName evidence="2">SWI2/SNF2 ATPase domain-containing protein</fullName>
    </recommendedName>
</protein>
<dbReference type="PANTHER" id="PTHR30195">
    <property type="entry name" value="TYPE I SITE-SPECIFIC DEOXYRIBONUCLEASE PROTEIN SUBUNIT M AND R"/>
    <property type="match status" value="1"/>
</dbReference>
<reference evidence="3 4" key="1">
    <citation type="submission" date="2018-11" db="EMBL/GenBank/DDBJ databases">
        <title>Genomic profiling of Staphylococcus species from a Poultry farm system in KwaZulu-Natal, South Africa.</title>
        <authorList>
            <person name="Amoako D.G."/>
            <person name="Somboro A.M."/>
            <person name="Abia A.L.K."/>
            <person name="Bester L.A."/>
            <person name="Essack S.Y."/>
        </authorList>
    </citation>
    <scope>NUCLEOTIDE SEQUENCE [LARGE SCALE GENOMIC DNA]</scope>
    <source>
        <strain evidence="3 4">SA11</strain>
    </source>
</reference>
<evidence type="ECO:0000313" key="3">
    <source>
        <dbReference type="EMBL" id="RZH96529.1"/>
    </source>
</evidence>
<dbReference type="Pfam" id="PF18766">
    <property type="entry name" value="SWI2_SNF2"/>
    <property type="match status" value="1"/>
</dbReference>
<feature type="non-terminal residue" evidence="3">
    <location>
        <position position="84"/>
    </location>
</feature>
<dbReference type="Gene3D" id="3.40.50.300">
    <property type="entry name" value="P-loop containing nucleotide triphosphate hydrolases"/>
    <property type="match status" value="1"/>
</dbReference>
<dbReference type="InterPro" id="IPR040980">
    <property type="entry name" value="SWI2_SNF2"/>
</dbReference>
<dbReference type="PANTHER" id="PTHR30195:SF16">
    <property type="entry name" value="TYPE I RESTRICTION ENZYME ENDONUCLEASE SUBUNIT"/>
    <property type="match status" value="1"/>
</dbReference>
<accession>A0A4Q7CHZ2</accession>
<evidence type="ECO:0000259" key="2">
    <source>
        <dbReference type="Pfam" id="PF18766"/>
    </source>
</evidence>
<proteinExistence type="predicted"/>
<dbReference type="InterPro" id="IPR027417">
    <property type="entry name" value="P-loop_NTPase"/>
</dbReference>
<name>A0A4Q7CHZ2_9STAP</name>
<dbReference type="AlphaFoldDB" id="A0A4Q7CHZ2"/>
<dbReference type="Proteomes" id="UP000293854">
    <property type="component" value="Unassembled WGS sequence"/>
</dbReference>
<organism evidence="3 4">
    <name type="scientific">Staphylococcus condimenti</name>
    <dbReference type="NCBI Taxonomy" id="70255"/>
    <lineage>
        <taxon>Bacteria</taxon>
        <taxon>Bacillati</taxon>
        <taxon>Bacillota</taxon>
        <taxon>Bacilli</taxon>
        <taxon>Bacillales</taxon>
        <taxon>Staphylococcaceae</taxon>
        <taxon>Staphylococcus</taxon>
    </lineage>
</organism>
<dbReference type="GO" id="GO:0009307">
    <property type="term" value="P:DNA restriction-modification system"/>
    <property type="evidence" value="ECO:0007669"/>
    <property type="project" value="UniProtKB-KW"/>
</dbReference>
<keyword evidence="1" id="KW-0680">Restriction system</keyword>
<comment type="caution">
    <text evidence="3">The sequence shown here is derived from an EMBL/GenBank/DDBJ whole genome shotgun (WGS) entry which is preliminary data.</text>
</comment>
<sequence length="84" mass="9709">LDSKTFAEFNKFQTGSEDDTENTRTLLKQLGEDSQTLIVTTIQKMAKAIKSDNPVMDLYKEDKVIFIIDECHRTQFGNMHILIR</sequence>
<evidence type="ECO:0000256" key="1">
    <source>
        <dbReference type="ARBA" id="ARBA00022747"/>
    </source>
</evidence>
<dbReference type="EMBL" id="RQTE01000857">
    <property type="protein sequence ID" value="RZH96529.1"/>
    <property type="molecule type" value="Genomic_DNA"/>
</dbReference>
<dbReference type="InterPro" id="IPR051268">
    <property type="entry name" value="Type-I_R_enzyme_R_subunit"/>
</dbReference>
<feature type="domain" description="SWI2/SNF2 ATPase" evidence="2">
    <location>
        <begin position="1"/>
        <end position="83"/>
    </location>
</feature>
<evidence type="ECO:0000313" key="4">
    <source>
        <dbReference type="Proteomes" id="UP000293854"/>
    </source>
</evidence>
<dbReference type="RefSeq" id="WP_130135992.1">
    <property type="nucleotide sequence ID" value="NZ_RQTE01000857.1"/>
</dbReference>
<gene>
    <name evidence="3" type="ORF">EIG99_15525</name>
</gene>